<reference evidence="2 3" key="1">
    <citation type="journal article" date="2019" name="Int. J. Syst. Evol. Microbiol.">
        <title>The Global Catalogue of Microorganisms (GCM) 10K type strain sequencing project: providing services to taxonomists for standard genome sequencing and annotation.</title>
        <authorList>
            <consortium name="The Broad Institute Genomics Platform"/>
            <consortium name="The Broad Institute Genome Sequencing Center for Infectious Disease"/>
            <person name="Wu L."/>
            <person name="Ma J."/>
        </authorList>
    </citation>
    <scope>NUCLEOTIDE SEQUENCE [LARGE SCALE GENOMIC DNA]</scope>
    <source>
        <strain evidence="2 3">JCM 15900</strain>
    </source>
</reference>
<dbReference type="Pfam" id="PF16264">
    <property type="entry name" value="SatD"/>
    <property type="match status" value="1"/>
</dbReference>
<evidence type="ECO:0000313" key="3">
    <source>
        <dbReference type="Proteomes" id="UP001500984"/>
    </source>
</evidence>
<evidence type="ECO:0000313" key="2">
    <source>
        <dbReference type="EMBL" id="GAA2091976.1"/>
    </source>
</evidence>
<accession>A0ABN2WHE1</accession>
<proteinExistence type="predicted"/>
<feature type="region of interest" description="Disordered" evidence="1">
    <location>
        <begin position="222"/>
        <end position="241"/>
    </location>
</feature>
<comment type="caution">
    <text evidence="2">The sequence shown here is derived from an EMBL/GenBank/DDBJ whole genome shotgun (WGS) entry which is preliminary data.</text>
</comment>
<dbReference type="Proteomes" id="UP001500984">
    <property type="component" value="Unassembled WGS sequence"/>
</dbReference>
<evidence type="ECO:0000256" key="1">
    <source>
        <dbReference type="SAM" id="MobiDB-lite"/>
    </source>
</evidence>
<keyword evidence="3" id="KW-1185">Reference proteome</keyword>
<dbReference type="InterPro" id="IPR032580">
    <property type="entry name" value="SatD"/>
</dbReference>
<dbReference type="EMBL" id="BAAAPZ010000003">
    <property type="protein sequence ID" value="GAA2091976.1"/>
    <property type="molecule type" value="Genomic_DNA"/>
</dbReference>
<feature type="compositionally biased region" description="Acidic residues" evidence="1">
    <location>
        <begin position="232"/>
        <end position="241"/>
    </location>
</feature>
<dbReference type="RefSeq" id="WP_291794872.1">
    <property type="nucleotide sequence ID" value="NZ_BAAAPZ010000003.1"/>
</dbReference>
<organism evidence="2 3">
    <name type="scientific">Brevibacterium salitolerans</name>
    <dbReference type="NCBI Taxonomy" id="1403566"/>
    <lineage>
        <taxon>Bacteria</taxon>
        <taxon>Bacillati</taxon>
        <taxon>Actinomycetota</taxon>
        <taxon>Actinomycetes</taxon>
        <taxon>Micrococcales</taxon>
        <taxon>Brevibacteriaceae</taxon>
        <taxon>Brevibacterium</taxon>
    </lineage>
</organism>
<protein>
    <submittedName>
        <fullName evidence="2">SatD family protein</fullName>
    </submittedName>
</protein>
<sequence length="241" mass="25542">MSADVPTLTDPGTSPPDEARTVAVIADIVRSRSHADRSRLQEQIEAVLLDAEEAAEAHEPFTATVGDEFQAVYGSLTAALAATLHIMLALPSGTSLRFGLGLGGVTPVDSRTSTAIQDGPGWWRAREALVRAEEAEAHRPSRRTWLRGPDPAQEATVNAYLLLRDMLIDGMNDRTRSYARGAAQGKPQAAIAEAHGVSQSAVSQALRRSGASELLEGMRLLEQASAAADPNAAEEQEADPA</sequence>
<feature type="compositionally biased region" description="Low complexity" evidence="1">
    <location>
        <begin position="222"/>
        <end position="231"/>
    </location>
</feature>
<name>A0ABN2WHE1_9MICO</name>
<gene>
    <name evidence="2" type="ORF">GCM10009823_09410</name>
</gene>